<evidence type="ECO:0000313" key="4">
    <source>
        <dbReference type="Proteomes" id="UP000032141"/>
    </source>
</evidence>
<dbReference type="GO" id="GO:0009263">
    <property type="term" value="P:deoxyribonucleotide biosynthetic process"/>
    <property type="evidence" value="ECO:0007669"/>
    <property type="project" value="TreeGrafter"/>
</dbReference>
<dbReference type="SUPFAM" id="SSF51998">
    <property type="entry name" value="PFL-like glycyl radical enzymes"/>
    <property type="match status" value="1"/>
</dbReference>
<protein>
    <recommendedName>
        <fullName evidence="2">Ribonucleotide reductase large subunit C-terminal domain-containing protein</fullName>
    </recommendedName>
</protein>
<dbReference type="Proteomes" id="UP000032141">
    <property type="component" value="Unassembled WGS sequence"/>
</dbReference>
<organism evidence="3 4">
    <name type="scientific">Brassica oleracea var. oleracea</name>
    <dbReference type="NCBI Taxonomy" id="109376"/>
    <lineage>
        <taxon>Eukaryota</taxon>
        <taxon>Viridiplantae</taxon>
        <taxon>Streptophyta</taxon>
        <taxon>Embryophyta</taxon>
        <taxon>Tracheophyta</taxon>
        <taxon>Spermatophyta</taxon>
        <taxon>Magnoliopsida</taxon>
        <taxon>eudicotyledons</taxon>
        <taxon>Gunneridae</taxon>
        <taxon>Pentapetalae</taxon>
        <taxon>rosids</taxon>
        <taxon>malvids</taxon>
        <taxon>Brassicales</taxon>
        <taxon>Brassicaceae</taxon>
        <taxon>Brassiceae</taxon>
        <taxon>Brassica</taxon>
    </lineage>
</organism>
<evidence type="ECO:0000259" key="2">
    <source>
        <dbReference type="Pfam" id="PF02867"/>
    </source>
</evidence>
<dbReference type="Gene3D" id="3.20.70.20">
    <property type="match status" value="1"/>
</dbReference>
<comment type="similarity">
    <text evidence="1">Belongs to the ribonucleoside diphosphate reductase large chain family.</text>
</comment>
<reference evidence="3" key="2">
    <citation type="submission" date="2015-06" db="UniProtKB">
        <authorList>
            <consortium name="EnsemblPlants"/>
        </authorList>
    </citation>
    <scope>IDENTIFICATION</scope>
</reference>
<dbReference type="GO" id="GO:0004748">
    <property type="term" value="F:ribonucleoside-diphosphate reductase activity, thioredoxin disulfide as acceptor"/>
    <property type="evidence" value="ECO:0007669"/>
    <property type="project" value="TreeGrafter"/>
</dbReference>
<keyword evidence="4" id="KW-1185">Reference proteome</keyword>
<sequence>MGLWSQRMKKVFTSENGSIGNIPEIPDDLKAIYRTAWEVKKRTLVKMAAGRGGYVDQS</sequence>
<evidence type="ECO:0000256" key="1">
    <source>
        <dbReference type="ARBA" id="ARBA00010406"/>
    </source>
</evidence>
<dbReference type="EnsemblPlants" id="Bo17562s010.1">
    <property type="protein sequence ID" value="Bo17562s010.1"/>
    <property type="gene ID" value="Bo17562s010"/>
</dbReference>
<dbReference type="InterPro" id="IPR000788">
    <property type="entry name" value="RNR_lg_C"/>
</dbReference>
<accession>A0A0D3A0D8</accession>
<dbReference type="eggNOG" id="KOG1112">
    <property type="taxonomic scope" value="Eukaryota"/>
</dbReference>
<dbReference type="InterPro" id="IPR039718">
    <property type="entry name" value="Rrm1"/>
</dbReference>
<name>A0A0D3A0D8_BRAOL</name>
<reference evidence="3" key="1">
    <citation type="journal article" date="2014" name="Genome Biol.">
        <title>Transcriptome and methylome profiling reveals relics of genome dominance in the mesopolyploid Brassica oleracea.</title>
        <authorList>
            <person name="Parkin I.A."/>
            <person name="Koh C."/>
            <person name="Tang H."/>
            <person name="Robinson S.J."/>
            <person name="Kagale S."/>
            <person name="Clarke W.E."/>
            <person name="Town C.D."/>
            <person name="Nixon J."/>
            <person name="Krishnakumar V."/>
            <person name="Bidwell S.L."/>
            <person name="Denoeud F."/>
            <person name="Belcram H."/>
            <person name="Links M.G."/>
            <person name="Just J."/>
            <person name="Clarke C."/>
            <person name="Bender T."/>
            <person name="Huebert T."/>
            <person name="Mason A.S."/>
            <person name="Pires J.C."/>
            <person name="Barker G."/>
            <person name="Moore J."/>
            <person name="Walley P.G."/>
            <person name="Manoli S."/>
            <person name="Batley J."/>
            <person name="Edwards D."/>
            <person name="Nelson M.N."/>
            <person name="Wang X."/>
            <person name="Paterson A.H."/>
            <person name="King G."/>
            <person name="Bancroft I."/>
            <person name="Chalhoub B."/>
            <person name="Sharpe A.G."/>
        </authorList>
    </citation>
    <scope>NUCLEOTIDE SEQUENCE [LARGE SCALE GENOMIC DNA]</scope>
    <source>
        <strain evidence="3">cv. TO1000</strain>
    </source>
</reference>
<dbReference type="Pfam" id="PF02867">
    <property type="entry name" value="Ribonuc_red_lgC"/>
    <property type="match status" value="1"/>
</dbReference>
<dbReference type="AlphaFoldDB" id="A0A0D3A0D8"/>
<dbReference type="PANTHER" id="PTHR11573">
    <property type="entry name" value="RIBONUCLEOSIDE-DIPHOSPHATE REDUCTASE LARGE CHAIN"/>
    <property type="match status" value="1"/>
</dbReference>
<feature type="domain" description="Ribonucleotide reductase large subunit C-terminal" evidence="2">
    <location>
        <begin position="2"/>
        <end position="58"/>
    </location>
</feature>
<dbReference type="HOGENOM" id="CLU_2985104_0_0_1"/>
<dbReference type="Gramene" id="Bo17562s010.1">
    <property type="protein sequence ID" value="Bo17562s010.1"/>
    <property type="gene ID" value="Bo17562s010"/>
</dbReference>
<dbReference type="GO" id="GO:0005524">
    <property type="term" value="F:ATP binding"/>
    <property type="evidence" value="ECO:0007669"/>
    <property type="project" value="TreeGrafter"/>
</dbReference>
<dbReference type="STRING" id="109376.A0A0D3A0D8"/>
<dbReference type="PANTHER" id="PTHR11573:SF31">
    <property type="entry name" value="RIBONUCLEOSIDE-DIPHOSPHATE REDUCTASE"/>
    <property type="match status" value="1"/>
</dbReference>
<evidence type="ECO:0000313" key="3">
    <source>
        <dbReference type="EnsemblPlants" id="Bo17562s010.1"/>
    </source>
</evidence>
<dbReference type="GO" id="GO:0005971">
    <property type="term" value="C:ribonucleoside-diphosphate reductase complex"/>
    <property type="evidence" value="ECO:0007669"/>
    <property type="project" value="TreeGrafter"/>
</dbReference>
<proteinExistence type="inferred from homology"/>